<keyword evidence="1" id="KW-0812">Transmembrane</keyword>
<evidence type="ECO:0000313" key="2">
    <source>
        <dbReference type="EMBL" id="EBP0011259.1"/>
    </source>
</evidence>
<reference evidence="2" key="1">
    <citation type="submission" date="2018-07" db="EMBL/GenBank/DDBJ databases">
        <authorList>
            <consortium name="GenomeTrakr network: Whole genome sequencing for foodborne pathogen traceback"/>
        </authorList>
    </citation>
    <scope>NUCLEOTIDE SEQUENCE</scope>
    <source>
        <strain evidence="2">CFSAN018538</strain>
    </source>
</reference>
<organism evidence="2">
    <name type="scientific">Salmonella enterica</name>
    <name type="common">Salmonella choleraesuis</name>
    <dbReference type="NCBI Taxonomy" id="28901"/>
    <lineage>
        <taxon>Bacteria</taxon>
        <taxon>Pseudomonadati</taxon>
        <taxon>Pseudomonadota</taxon>
        <taxon>Gammaproteobacteria</taxon>
        <taxon>Enterobacterales</taxon>
        <taxon>Enterobacteriaceae</taxon>
        <taxon>Salmonella</taxon>
    </lineage>
</organism>
<feature type="transmembrane region" description="Helical" evidence="1">
    <location>
        <begin position="12"/>
        <end position="30"/>
    </location>
</feature>
<proteinExistence type="predicted"/>
<gene>
    <name evidence="2" type="ORF">HX37_10460</name>
</gene>
<sequence length="79" mass="9353">MSAFTVTQSWLLLIGTIVLTAVIARLPLLINDYRYKRRRKEERGKVIFVSADIYNFRDSEINLTRTKEIKWIPPQDKEL</sequence>
<name>A0A5U2F6V5_SALER</name>
<evidence type="ECO:0000256" key="1">
    <source>
        <dbReference type="SAM" id="Phobius"/>
    </source>
</evidence>
<comment type="caution">
    <text evidence="2">The sequence shown here is derived from an EMBL/GenBank/DDBJ whole genome shotgun (WGS) entry which is preliminary data.</text>
</comment>
<keyword evidence="1" id="KW-1133">Transmembrane helix</keyword>
<protein>
    <submittedName>
        <fullName evidence="2">Uncharacterized protein</fullName>
    </submittedName>
</protein>
<accession>A0A5U2F6V5</accession>
<dbReference type="EMBL" id="AAGKHU010000026">
    <property type="protein sequence ID" value="EBP0011259.1"/>
    <property type="molecule type" value="Genomic_DNA"/>
</dbReference>
<dbReference type="AlphaFoldDB" id="A0A5U2F6V5"/>
<keyword evidence="1" id="KW-0472">Membrane</keyword>